<dbReference type="RefSeq" id="WP_069480096.1">
    <property type="nucleotide sequence ID" value="NZ_KV766182.1"/>
</dbReference>
<dbReference type="InterPro" id="IPR050834">
    <property type="entry name" value="Glycosyltransf_2"/>
</dbReference>
<organism evidence="2 3">
    <name type="scientific">Lysinibacillus fusiformis</name>
    <dbReference type="NCBI Taxonomy" id="28031"/>
    <lineage>
        <taxon>Bacteria</taxon>
        <taxon>Bacillati</taxon>
        <taxon>Bacillota</taxon>
        <taxon>Bacilli</taxon>
        <taxon>Bacillales</taxon>
        <taxon>Bacillaceae</taxon>
        <taxon>Lysinibacillus</taxon>
    </lineage>
</organism>
<evidence type="ECO:0000313" key="2">
    <source>
        <dbReference type="EMBL" id="ODV54867.1"/>
    </source>
</evidence>
<dbReference type="Proteomes" id="UP000094784">
    <property type="component" value="Unassembled WGS sequence"/>
</dbReference>
<dbReference type="InterPro" id="IPR029044">
    <property type="entry name" value="Nucleotide-diphossugar_trans"/>
</dbReference>
<dbReference type="InterPro" id="IPR001173">
    <property type="entry name" value="Glyco_trans_2-like"/>
</dbReference>
<dbReference type="CDD" id="cd00761">
    <property type="entry name" value="Glyco_tranf_GTA_type"/>
    <property type="match status" value="1"/>
</dbReference>
<accession>A0A1E4R327</accession>
<sequence>MNDIKISAVIPTFNAELYIEKAIQSILKQTVHVNEIIIIDDGSVDQTCKVVRKIQNDEPNIVLHTQKNTGASTARNNGIHVATGNWILFLDADDECSEDLVETYLAKINEATEDISAIYTAYYQINEHSQVISSQLRGKRLSGTEGFCDILIRNPIISPSGVLVNKKQLNELNGFNTQIKYVEDVDLWVRLLDRDYSIEYIDRPLSFIRRHSNNTTSSMSTSHNAEKLIMDQYGLDYIKEKLYKRSYTMEKNSLDFALFLIRYKHWKQCEELLENTRILEDSPHYNSYCFLKSIIYIEDKRFDEALDEYEKILVADVTHGAALNNSGVIYAMYGNKEQAINNMEQALLLYSEYLDVKHNMTLLENSETDKSLFRFTLRELRPVLLSYSTD</sequence>
<dbReference type="Gene3D" id="1.25.40.10">
    <property type="entry name" value="Tetratricopeptide repeat domain"/>
    <property type="match status" value="1"/>
</dbReference>
<feature type="domain" description="Glycosyltransferase 2-like" evidence="1">
    <location>
        <begin position="7"/>
        <end position="167"/>
    </location>
</feature>
<gene>
    <name evidence="2" type="ORF">BG258_02665</name>
</gene>
<protein>
    <recommendedName>
        <fullName evidence="1">Glycosyltransferase 2-like domain-containing protein</fullName>
    </recommendedName>
</protein>
<dbReference type="PANTHER" id="PTHR43685:SF2">
    <property type="entry name" value="GLYCOSYLTRANSFERASE 2-LIKE DOMAIN-CONTAINING PROTEIN"/>
    <property type="match status" value="1"/>
</dbReference>
<dbReference type="SUPFAM" id="SSF53448">
    <property type="entry name" value="Nucleotide-diphospho-sugar transferases"/>
    <property type="match status" value="1"/>
</dbReference>
<dbReference type="SUPFAM" id="SSF48452">
    <property type="entry name" value="TPR-like"/>
    <property type="match status" value="1"/>
</dbReference>
<name>A0A1E4R327_9BACI</name>
<dbReference type="InterPro" id="IPR011990">
    <property type="entry name" value="TPR-like_helical_dom_sf"/>
</dbReference>
<dbReference type="Gene3D" id="3.90.550.10">
    <property type="entry name" value="Spore Coat Polysaccharide Biosynthesis Protein SpsA, Chain A"/>
    <property type="match status" value="1"/>
</dbReference>
<evidence type="ECO:0000313" key="3">
    <source>
        <dbReference type="Proteomes" id="UP000094784"/>
    </source>
</evidence>
<dbReference type="EMBL" id="MECQ01000001">
    <property type="protein sequence ID" value="ODV54867.1"/>
    <property type="molecule type" value="Genomic_DNA"/>
</dbReference>
<dbReference type="PANTHER" id="PTHR43685">
    <property type="entry name" value="GLYCOSYLTRANSFERASE"/>
    <property type="match status" value="1"/>
</dbReference>
<dbReference type="Pfam" id="PF00535">
    <property type="entry name" value="Glycos_transf_2"/>
    <property type="match status" value="1"/>
</dbReference>
<dbReference type="OrthoDB" id="9815829at2"/>
<evidence type="ECO:0000259" key="1">
    <source>
        <dbReference type="Pfam" id="PF00535"/>
    </source>
</evidence>
<reference evidence="2 3" key="1">
    <citation type="submission" date="2016-09" db="EMBL/GenBank/DDBJ databases">
        <title>Draft genome sequence of the soil isolate, Lysinibacillus fusiformis M5, a potential hypoxanthine producer.</title>
        <authorList>
            <person name="Gallegos-Monterrosa R."/>
            <person name="Maroti G."/>
            <person name="Balint B."/>
            <person name="Kovacs A.T."/>
        </authorList>
    </citation>
    <scope>NUCLEOTIDE SEQUENCE [LARGE SCALE GENOMIC DNA]</scope>
    <source>
        <strain evidence="2 3">M5</strain>
    </source>
</reference>
<dbReference type="AlphaFoldDB" id="A0A1E4R327"/>
<comment type="caution">
    <text evidence="2">The sequence shown here is derived from an EMBL/GenBank/DDBJ whole genome shotgun (WGS) entry which is preliminary data.</text>
</comment>
<proteinExistence type="predicted"/>